<proteinExistence type="predicted"/>
<dbReference type="KEGG" id="blac:94344328"/>
<keyword evidence="2" id="KW-0732">Signal</keyword>
<dbReference type="EMBL" id="SHOA02000001">
    <property type="protein sequence ID" value="TDH72877.1"/>
    <property type="molecule type" value="Genomic_DNA"/>
</dbReference>
<gene>
    <name evidence="3" type="ORF">CCR75_000550</name>
</gene>
<dbReference type="Proteomes" id="UP000294530">
    <property type="component" value="Unassembled WGS sequence"/>
</dbReference>
<evidence type="ECO:0000256" key="1">
    <source>
        <dbReference type="SAM" id="Phobius"/>
    </source>
</evidence>
<keyword evidence="1" id="KW-0812">Transmembrane</keyword>
<dbReference type="AlphaFoldDB" id="A0A976IJF8"/>
<feature type="chain" id="PRO_5037790670" evidence="2">
    <location>
        <begin position="19"/>
        <end position="363"/>
    </location>
</feature>
<feature type="signal peptide" evidence="2">
    <location>
        <begin position="1"/>
        <end position="18"/>
    </location>
</feature>
<keyword evidence="4" id="KW-1185">Reference proteome</keyword>
<evidence type="ECO:0000313" key="4">
    <source>
        <dbReference type="Proteomes" id="UP000294530"/>
    </source>
</evidence>
<comment type="caution">
    <text evidence="3">The sequence shown here is derived from an EMBL/GenBank/DDBJ whole genome shotgun (WGS) entry which is preliminary data.</text>
</comment>
<feature type="transmembrane region" description="Helical" evidence="1">
    <location>
        <begin position="315"/>
        <end position="336"/>
    </location>
</feature>
<protein>
    <submittedName>
        <fullName evidence="3">Uncharacterized protein</fullName>
    </submittedName>
</protein>
<sequence>MALIAIVSYGLFSYFARCSECMTTSSLASIQGISASQYTNFQLFKQFNQTRLFSRDKTNETHAKSHTILVSISKQPTERNFDKKSRKTTFHCGKGHKCGNKQKYLAFAFSDNTTSTSGNSSMIVPFDKDNAPRVDCLTGKSKTYDQMDVEEDHSTAYHASVMMRVASFSKAPIEIGCIYNQSLLHQQLDGNMGLLQVGSFANVLLTGTLSYHKSQQVTILCNLWFLLQNEVLISLRSSCCFVAIKNKFYRETKLFSSELKGTVLRASIREGHDIKYIDTHRVDLNEDRQTEVALRLDRGRNTLQTKFDYSQASEYVLTCVTLVAMVGLMNAIWLALAKDIHTQIPLIPNTWQKDESSFFQIKE</sequence>
<keyword evidence="1" id="KW-0472">Membrane</keyword>
<evidence type="ECO:0000256" key="2">
    <source>
        <dbReference type="SAM" id="SignalP"/>
    </source>
</evidence>
<reference evidence="3 4" key="1">
    <citation type="journal article" date="2021" name="Genome Biol.">
        <title>AFLAP: assembly-free linkage analysis pipeline using k-mers from genome sequencing data.</title>
        <authorList>
            <person name="Fletcher K."/>
            <person name="Zhang L."/>
            <person name="Gil J."/>
            <person name="Han R."/>
            <person name="Cavanaugh K."/>
            <person name="Michelmore R."/>
        </authorList>
    </citation>
    <scope>NUCLEOTIDE SEQUENCE [LARGE SCALE GENOMIC DNA]</scope>
    <source>
        <strain evidence="3 4">SF5</strain>
    </source>
</reference>
<keyword evidence="1" id="KW-1133">Transmembrane helix</keyword>
<name>A0A976IJF8_BRELC</name>
<dbReference type="GeneID" id="94344328"/>
<evidence type="ECO:0000313" key="3">
    <source>
        <dbReference type="EMBL" id="TDH72877.1"/>
    </source>
</evidence>
<accession>A0A976IJF8</accession>
<dbReference type="RefSeq" id="XP_067822376.1">
    <property type="nucleotide sequence ID" value="XM_067958657.1"/>
</dbReference>
<dbReference type="OrthoDB" id="2747330at2759"/>
<organism evidence="3 4">
    <name type="scientific">Bremia lactucae</name>
    <name type="common">Lettuce downy mildew</name>
    <dbReference type="NCBI Taxonomy" id="4779"/>
    <lineage>
        <taxon>Eukaryota</taxon>
        <taxon>Sar</taxon>
        <taxon>Stramenopiles</taxon>
        <taxon>Oomycota</taxon>
        <taxon>Peronosporomycetes</taxon>
        <taxon>Peronosporales</taxon>
        <taxon>Peronosporaceae</taxon>
        <taxon>Bremia</taxon>
    </lineage>
</organism>